<proteinExistence type="inferred from homology"/>
<dbReference type="Proteomes" id="UP001217500">
    <property type="component" value="Chromosome"/>
</dbReference>
<keyword evidence="2" id="KW-0378">Hydrolase</keyword>
<protein>
    <submittedName>
        <fullName evidence="5">Penicillin acylase family protein</fullName>
    </submittedName>
</protein>
<keyword evidence="6" id="KW-1185">Reference proteome</keyword>
<evidence type="ECO:0000256" key="3">
    <source>
        <dbReference type="ARBA" id="ARBA00023145"/>
    </source>
</evidence>
<dbReference type="KEGG" id="gso:PH603_08290"/>
<dbReference type="InterPro" id="IPR043146">
    <property type="entry name" value="Penicillin_amidase_N_B-knob"/>
</dbReference>
<dbReference type="InterPro" id="IPR029055">
    <property type="entry name" value="Ntn_hydrolases_N"/>
</dbReference>
<dbReference type="Gene3D" id="1.10.1400.10">
    <property type="match status" value="1"/>
</dbReference>
<evidence type="ECO:0000256" key="4">
    <source>
        <dbReference type="PIRSR" id="PIRSR001227-2"/>
    </source>
</evidence>
<dbReference type="Gene3D" id="1.10.439.10">
    <property type="entry name" value="Penicillin Amidohydrolase, domain 1"/>
    <property type="match status" value="1"/>
</dbReference>
<evidence type="ECO:0000256" key="2">
    <source>
        <dbReference type="ARBA" id="ARBA00022801"/>
    </source>
</evidence>
<dbReference type="GO" id="GO:0046872">
    <property type="term" value="F:metal ion binding"/>
    <property type="evidence" value="ECO:0007669"/>
    <property type="project" value="UniProtKB-KW"/>
</dbReference>
<feature type="binding site" evidence="4">
    <location>
        <position position="323"/>
    </location>
    <ligand>
        <name>Ca(2+)</name>
        <dbReference type="ChEBI" id="CHEBI:29108"/>
    </ligand>
</feature>
<dbReference type="CDD" id="cd03747">
    <property type="entry name" value="Ntn_PGA_like"/>
    <property type="match status" value="1"/>
</dbReference>
<dbReference type="Gene3D" id="2.30.120.10">
    <property type="match status" value="1"/>
</dbReference>
<dbReference type="AlphaFoldDB" id="A0AAF0BIS6"/>
<sequence length="813" mass="88146">MRFVGKLALVIGALVVATLAIGYGWLRSSLPQTEGELSLAGLKGEITIARDAHGVPHISASGRNDLAFGLGFVHAQDRLWQMDMNRRIGRGRLSEAVGADGLGIDKYMRTLGFGVKSEIAYERLPDDAKAALQAYAAGVNAFLATRTGALPPEFLLTGVEPEPWTPSDTLVWMKLMWLDLSGNMSYEIARARALSKLTPDQLATLYPSYPGDSEPAYPDLAAIYGQAGLTELAAVVGPEPQIALGSNNWVVSGEMTKSGKPMLANDPHLGLTTPSIWYLVRLHDNTTDSNLVGVSFPGAPSIVLGRNDRIAWGFTNTAPDIQDLFIEKLTEDGKGYLTPEGVAEFKVRPEVIKVKGGDDVALNVRESRHGPVLSDVSKDAEGILKDGYVVALQWTALMDEDRAVVAMMNLGDAKNFEDFKAAGLDYAGPEQNMIYADVDGNIGYYAPALVPIRSGGNGINGRLPSPGWVDTYDWNGFIPYGELPTRYNPEGGVIATANEKIVDGDYPYFITRDWSLPYRGNRIRHLLDEKAPHDVDSFAAIHSDIVSDLARDIQPWLIASLKDDTAAKKLLADWDGAMTVDSAAALLFETFLNHYQPMLIADELDDIADKYRRQKPELLKSSLYWTAVAAGADPRDDAYYALPALDQAASLAWCDNVTTTDTAETCADLATTALADAVAELTTEYGADMKAWRWGTAHRLEQTHRPLSNVPQLAGIFALSAEQTGSQYTVNVAGNGNAKGKHGSDFGASYRGIFDLADLDNSRFVQPTGQSGNPLSPHYGDLFDLWRETKSFTIPTKDVIPAGADVLTLKPAK</sequence>
<dbReference type="PIRSF" id="PIRSF001227">
    <property type="entry name" value="Pen_acylase"/>
    <property type="match status" value="1"/>
</dbReference>
<dbReference type="EMBL" id="CP116805">
    <property type="protein sequence ID" value="WCL55753.1"/>
    <property type="molecule type" value="Genomic_DNA"/>
</dbReference>
<dbReference type="PANTHER" id="PTHR34218">
    <property type="entry name" value="PEPTIDASE S45 PENICILLIN AMIDASE"/>
    <property type="match status" value="1"/>
</dbReference>
<dbReference type="PANTHER" id="PTHR34218:SF4">
    <property type="entry name" value="ACYL-HOMOSERINE LACTONE ACYLASE QUIP"/>
    <property type="match status" value="1"/>
</dbReference>
<dbReference type="GO" id="GO:0016811">
    <property type="term" value="F:hydrolase activity, acting on carbon-nitrogen (but not peptide) bonds, in linear amides"/>
    <property type="evidence" value="ECO:0007669"/>
    <property type="project" value="InterPro"/>
</dbReference>
<comment type="similarity">
    <text evidence="1">Belongs to the peptidase S45 family.</text>
</comment>
<dbReference type="InterPro" id="IPR023343">
    <property type="entry name" value="Penicillin_amidase_dom1"/>
</dbReference>
<dbReference type="InterPro" id="IPR002692">
    <property type="entry name" value="S45"/>
</dbReference>
<feature type="binding site" evidence="4">
    <location>
        <position position="187"/>
    </location>
    <ligand>
        <name>Ca(2+)</name>
        <dbReference type="ChEBI" id="CHEBI:29108"/>
    </ligand>
</feature>
<dbReference type="InterPro" id="IPR014395">
    <property type="entry name" value="Pen/GL7ACA/AHL_acylase"/>
</dbReference>
<name>A0AAF0BIS6_9PROT</name>
<evidence type="ECO:0000313" key="6">
    <source>
        <dbReference type="Proteomes" id="UP001217500"/>
    </source>
</evidence>
<keyword evidence="4" id="KW-0479">Metal-binding</keyword>
<dbReference type="Pfam" id="PF01804">
    <property type="entry name" value="Penicil_amidase"/>
    <property type="match status" value="1"/>
</dbReference>
<organism evidence="5 6">
    <name type="scientific">Gimibacter soli</name>
    <dbReference type="NCBI Taxonomy" id="3024400"/>
    <lineage>
        <taxon>Bacteria</taxon>
        <taxon>Pseudomonadati</taxon>
        <taxon>Pseudomonadota</taxon>
        <taxon>Alphaproteobacteria</taxon>
        <taxon>Kordiimonadales</taxon>
        <taxon>Temperatibacteraceae</taxon>
        <taxon>Gimibacter</taxon>
    </lineage>
</organism>
<gene>
    <name evidence="5" type="ORF">PH603_08290</name>
</gene>
<keyword evidence="3" id="KW-0865">Zymogen</keyword>
<comment type="cofactor">
    <cofactor evidence="4">
        <name>Ca(2+)</name>
        <dbReference type="ChEBI" id="CHEBI:29108"/>
    </cofactor>
    <text evidence="4">Binds 1 Ca(2+) ion per dimer.</text>
</comment>
<dbReference type="SUPFAM" id="SSF56235">
    <property type="entry name" value="N-terminal nucleophile aminohydrolases (Ntn hydrolases)"/>
    <property type="match status" value="1"/>
</dbReference>
<dbReference type="GO" id="GO:0017000">
    <property type="term" value="P:antibiotic biosynthetic process"/>
    <property type="evidence" value="ECO:0007669"/>
    <property type="project" value="InterPro"/>
</dbReference>
<reference evidence="5" key="1">
    <citation type="submission" date="2023-01" db="EMBL/GenBank/DDBJ databases">
        <title>The genome sequence of Kordiimonadaceae bacterium 6D33.</title>
        <authorList>
            <person name="Liu Y."/>
        </authorList>
    </citation>
    <scope>NUCLEOTIDE SEQUENCE</scope>
    <source>
        <strain evidence="5">6D33</strain>
    </source>
</reference>
<dbReference type="RefSeq" id="WP_289505610.1">
    <property type="nucleotide sequence ID" value="NZ_CP116805.1"/>
</dbReference>
<accession>A0AAF0BIS6</accession>
<dbReference type="Gene3D" id="3.60.20.10">
    <property type="entry name" value="Glutamine Phosphoribosylpyrophosphate, subunit 1, domain 1"/>
    <property type="match status" value="1"/>
</dbReference>
<evidence type="ECO:0000313" key="5">
    <source>
        <dbReference type="EMBL" id="WCL55753.1"/>
    </source>
</evidence>
<feature type="binding site" evidence="4">
    <location>
        <position position="320"/>
    </location>
    <ligand>
        <name>Ca(2+)</name>
        <dbReference type="ChEBI" id="CHEBI:29108"/>
    </ligand>
</feature>
<evidence type="ECO:0000256" key="1">
    <source>
        <dbReference type="ARBA" id="ARBA00006586"/>
    </source>
</evidence>
<dbReference type="InterPro" id="IPR043147">
    <property type="entry name" value="Penicillin_amidase_A-knob"/>
</dbReference>
<keyword evidence="4" id="KW-0106">Calcium</keyword>